<keyword evidence="3" id="KW-0406">Ion transport</keyword>
<protein>
    <submittedName>
        <fullName evidence="5">V-type ATP synthase subunit C</fullName>
    </submittedName>
    <submittedName>
        <fullName evidence="4">V-type ATPase subunit</fullName>
    </submittedName>
</protein>
<dbReference type="InterPro" id="IPR044911">
    <property type="entry name" value="V-type_ATPase_csu/dsu_dom_3"/>
</dbReference>
<evidence type="ECO:0000313" key="7">
    <source>
        <dbReference type="EMBL" id="RBR31826.1"/>
    </source>
</evidence>
<dbReference type="Pfam" id="PF01992">
    <property type="entry name" value="vATP-synt_AC39"/>
    <property type="match status" value="1"/>
</dbReference>
<dbReference type="InterPro" id="IPR035067">
    <property type="entry name" value="V-type_ATPase_csu/dsu"/>
</dbReference>
<dbReference type="Gene3D" id="1.20.1690.10">
    <property type="entry name" value="V-type ATP synthase subunit C domain"/>
    <property type="match status" value="2"/>
</dbReference>
<dbReference type="EMBL" id="LEOY01000002">
    <property type="protein sequence ID" value="RBR31826.1"/>
    <property type="molecule type" value="Genomic_DNA"/>
</dbReference>
<accession>A0A1Y4R246</accession>
<dbReference type="GO" id="GO:0046961">
    <property type="term" value="F:proton-transporting ATPase activity, rotational mechanism"/>
    <property type="evidence" value="ECO:0007669"/>
    <property type="project" value="InterPro"/>
</dbReference>
<evidence type="ECO:0000313" key="4">
    <source>
        <dbReference type="EMBL" id="MDZ5597030.1"/>
    </source>
</evidence>
<proteinExistence type="inferred from homology"/>
<evidence type="ECO:0000256" key="1">
    <source>
        <dbReference type="ARBA" id="ARBA00006709"/>
    </source>
</evidence>
<dbReference type="PANTHER" id="PTHR38682:SF1">
    <property type="entry name" value="V-TYPE ATP SYNTHASE SUBUNIT C"/>
    <property type="match status" value="1"/>
</dbReference>
<evidence type="ECO:0000313" key="6">
    <source>
        <dbReference type="EMBL" id="OUZ18516.1"/>
    </source>
</evidence>
<dbReference type="InterPro" id="IPR036079">
    <property type="entry name" value="ATPase_csu/dsu_sf"/>
</dbReference>
<sequence length="330" mass="38163">MSKPTYHEVNPLVRIRESSLLSKDTFERLVAADDLEQVSQILSNTVYQDYLGENFAYHFEQNLNHDIENTISELIDLAPEKEVIWIYTMRYTFHNLKVLTKAQVLDQDYDYLCIYDGFYDIDTLKSAIKTGVSQLPEDLMASILEVREYLEESKVIQGIDVIYDRAFLRMQRKIGEQLGYPELLDEIIGFIDLTNIITAGRGIVQNRSQAFMTGVLSSCGSIDKEELLRFCKEDEATFVDYLLNSTYGELLQEALRDNKLNFHLLEKIKDNFLTDHYVRATSVAFGPLPLLAYLNAKEVETKNLRTIIVGKRSGFTNQEIKERMRLTYDL</sequence>
<keyword evidence="2" id="KW-0813">Transport</keyword>
<evidence type="ECO:0000313" key="5">
    <source>
        <dbReference type="EMBL" id="OUQ11654.1"/>
    </source>
</evidence>
<evidence type="ECO:0000313" key="9">
    <source>
        <dbReference type="Proteomes" id="UP000196503"/>
    </source>
</evidence>
<dbReference type="EMBL" id="NIBL01000001">
    <property type="protein sequence ID" value="OUZ18516.1"/>
    <property type="molecule type" value="Genomic_DNA"/>
</dbReference>
<comment type="similarity">
    <text evidence="1">Belongs to the V-ATPase V0D/AC39 subunit family.</text>
</comment>
<dbReference type="InterPro" id="IPR050873">
    <property type="entry name" value="V-ATPase_V0D/AC39_subunit"/>
</dbReference>
<dbReference type="Proteomes" id="UP000252800">
    <property type="component" value="Unassembled WGS sequence"/>
</dbReference>
<dbReference type="InterPro" id="IPR002843">
    <property type="entry name" value="ATPase_V0-cplx_csu/dsu"/>
</dbReference>
<organism evidence="5 8">
    <name type="scientific">Enterococcus cecorum</name>
    <dbReference type="NCBI Taxonomy" id="44008"/>
    <lineage>
        <taxon>Bacteria</taxon>
        <taxon>Bacillati</taxon>
        <taxon>Bacillota</taxon>
        <taxon>Bacilli</taxon>
        <taxon>Lactobacillales</taxon>
        <taxon>Enterococcaceae</taxon>
        <taxon>Enterococcus</taxon>
    </lineage>
</organism>
<reference evidence="8" key="2">
    <citation type="submission" date="2017-04" db="EMBL/GenBank/DDBJ databases">
        <title>Function of individual gut microbiota members based on whole genome sequencing of pure cultures obtained from chicken caecum.</title>
        <authorList>
            <person name="Medvecky M."/>
            <person name="Cejkova D."/>
            <person name="Polansky O."/>
            <person name="Karasova D."/>
            <person name="Kubasova T."/>
            <person name="Cizek A."/>
            <person name="Rychlik I."/>
        </authorList>
    </citation>
    <scope>NUCLEOTIDE SEQUENCE [LARGE SCALE GENOMIC DNA]</scope>
    <source>
        <strain evidence="8">An144</strain>
    </source>
</reference>
<evidence type="ECO:0000313" key="8">
    <source>
        <dbReference type="Proteomes" id="UP000196074"/>
    </source>
</evidence>
<name>A0A1Y4R246_9ENTE</name>
<dbReference type="EMBL" id="NFLC01000002">
    <property type="protein sequence ID" value="OUQ11654.1"/>
    <property type="molecule type" value="Genomic_DNA"/>
</dbReference>
<dbReference type="RefSeq" id="WP_047334982.1">
    <property type="nucleotide sequence ID" value="NZ_CP010062.1"/>
</dbReference>
<reference evidence="4" key="5">
    <citation type="submission" date="2023-12" db="EMBL/GenBank/DDBJ databases">
        <title>Molecular genomic analyses of Enterococcus cecorum from sepsis oubreaks in broilers.</title>
        <authorList>
            <person name="Rhoads D."/>
            <person name="Alrubaye A."/>
        </authorList>
    </citation>
    <scope>NUCLEOTIDE SEQUENCE</scope>
    <source>
        <strain evidence="4">1755</strain>
    </source>
</reference>
<dbReference type="Proteomes" id="UP000196503">
    <property type="component" value="Unassembled WGS sequence"/>
</dbReference>
<evidence type="ECO:0000313" key="10">
    <source>
        <dbReference type="Proteomes" id="UP000252800"/>
    </source>
</evidence>
<dbReference type="Proteomes" id="UP000196074">
    <property type="component" value="Unassembled WGS sequence"/>
</dbReference>
<dbReference type="PANTHER" id="PTHR38682">
    <property type="entry name" value="V-TYPE ATP SYNTHASE SUBUNIT C"/>
    <property type="match status" value="1"/>
</dbReference>
<dbReference type="SUPFAM" id="SSF103486">
    <property type="entry name" value="V-type ATP synthase subunit C"/>
    <property type="match status" value="1"/>
</dbReference>
<reference evidence="5" key="4">
    <citation type="journal article" date="2018" name="BMC Genomics">
        <title>Whole genome sequencing and function prediction of 133 gut anaerobes isolated from chicken caecum in pure cultures.</title>
        <authorList>
            <person name="Medvecky M."/>
            <person name="Cejkova D."/>
            <person name="Polansky O."/>
            <person name="Karasova D."/>
            <person name="Kubasova T."/>
            <person name="Cizek A."/>
            <person name="Rychlik I."/>
        </authorList>
    </citation>
    <scope>NUCLEOTIDE SEQUENCE</scope>
    <source>
        <strain evidence="5">An144</strain>
    </source>
</reference>
<reference evidence="7 10" key="1">
    <citation type="submission" date="2015-06" db="EMBL/GenBank/DDBJ databases">
        <title>The Genome Sequence of Enterococcus cecorum 170AEA1.</title>
        <authorList>
            <consortium name="The Broad Institute Genomics Platform"/>
            <consortium name="The Broad Institute Genome Sequencing Center for Infectious Disease"/>
            <person name="Earl A.M."/>
            <person name="Van Tyne D."/>
            <person name="Lebreton F."/>
            <person name="Saavedra J.T."/>
            <person name="Gilmore M.S."/>
            <person name="Manson McGuire A."/>
            <person name="Clock S."/>
            <person name="Crupain M."/>
            <person name="Rangan U."/>
            <person name="Young S."/>
            <person name="Abouelleil A."/>
            <person name="Cao P."/>
            <person name="Chapman S.B."/>
            <person name="Griggs A."/>
            <person name="Priest M."/>
            <person name="Shea T."/>
            <person name="Wortman J."/>
            <person name="Nusbaum C."/>
            <person name="Birren B."/>
        </authorList>
    </citation>
    <scope>NUCLEOTIDE SEQUENCE [LARGE SCALE GENOMIC DNA]</scope>
    <source>
        <strain evidence="7 10">170AEA1</strain>
    </source>
</reference>
<evidence type="ECO:0000256" key="2">
    <source>
        <dbReference type="ARBA" id="ARBA00022448"/>
    </source>
</evidence>
<reference evidence="6 9" key="3">
    <citation type="submission" date="2017-05" db="EMBL/GenBank/DDBJ databases">
        <title>The Genome Sequence of Enterococcus faecium 2D5_DIV0622.</title>
        <authorList>
            <consortium name="The Broad Institute Genomics Platform"/>
            <consortium name="The Broad Institute Genomic Center for Infectious Diseases"/>
            <person name="Earl A."/>
            <person name="Manson A."/>
            <person name="Schwartman J."/>
            <person name="Gilmore M."/>
            <person name="Abouelleil A."/>
            <person name="Cao P."/>
            <person name="Chapman S."/>
            <person name="Cusick C."/>
            <person name="Shea T."/>
            <person name="Young S."/>
            <person name="Neafsey D."/>
            <person name="Nusbaum C."/>
            <person name="Birren B."/>
        </authorList>
    </citation>
    <scope>NUCLEOTIDE SEQUENCE [LARGE SCALE GENOMIC DNA]</scope>
    <source>
        <strain evidence="6 9">2D5_DIV0622</strain>
    </source>
</reference>
<dbReference type="Proteomes" id="UP001290582">
    <property type="component" value="Unassembled WGS sequence"/>
</dbReference>
<dbReference type="EMBL" id="JAXOGL010000002">
    <property type="protein sequence ID" value="MDZ5597030.1"/>
    <property type="molecule type" value="Genomic_DNA"/>
</dbReference>
<evidence type="ECO:0000256" key="3">
    <source>
        <dbReference type="ARBA" id="ARBA00023065"/>
    </source>
</evidence>
<dbReference type="Gene3D" id="1.10.132.50">
    <property type="entry name" value="ATP synthase (C/AC39) subunit, domain 3"/>
    <property type="match status" value="1"/>
</dbReference>
<gene>
    <name evidence="6" type="ORF">A5869_000157</name>
    <name evidence="5" type="ORF">B5E88_01990</name>
    <name evidence="7" type="ORF">EB18_00249</name>
    <name evidence="4" type="ORF">U1294_02155</name>
</gene>
<dbReference type="AlphaFoldDB" id="A0A1Y4R246"/>
<comment type="caution">
    <text evidence="5">The sequence shown here is derived from an EMBL/GenBank/DDBJ whole genome shotgun (WGS) entry which is preliminary data.</text>
</comment>